<keyword evidence="1" id="KW-0732">Signal</keyword>
<dbReference type="EMBL" id="FZNY01000005">
    <property type="protein sequence ID" value="SNR99675.1"/>
    <property type="molecule type" value="Genomic_DNA"/>
</dbReference>
<sequence length="138" mass="15706">MLKAIFFTLLLVLFFSCQSSDTKGLKFVALEASGKSINTSYDFCSVVAIKHEYSYRINTWEFIVNDSIKIAEGPYINTLVTIDDHGGCPYSFFTDSIAIEKWSFWDLKGNRIPPNQRLKNIITSKDTLWAMIDLSDSL</sequence>
<evidence type="ECO:0000313" key="3">
    <source>
        <dbReference type="Proteomes" id="UP000198379"/>
    </source>
</evidence>
<proteinExistence type="predicted"/>
<protein>
    <submittedName>
        <fullName evidence="2">Uncharacterized protein</fullName>
    </submittedName>
</protein>
<evidence type="ECO:0000313" key="2">
    <source>
        <dbReference type="EMBL" id="SNR99675.1"/>
    </source>
</evidence>
<feature type="signal peptide" evidence="1">
    <location>
        <begin position="1"/>
        <end position="19"/>
    </location>
</feature>
<evidence type="ECO:0000256" key="1">
    <source>
        <dbReference type="SAM" id="SignalP"/>
    </source>
</evidence>
<name>A0A239AVD3_9FLAO</name>
<accession>A0A239AVD3</accession>
<dbReference type="AlphaFoldDB" id="A0A239AVD3"/>
<dbReference type="Proteomes" id="UP000198379">
    <property type="component" value="Unassembled WGS sequence"/>
</dbReference>
<keyword evidence="3" id="KW-1185">Reference proteome</keyword>
<reference evidence="2 3" key="1">
    <citation type="submission" date="2017-06" db="EMBL/GenBank/DDBJ databases">
        <authorList>
            <person name="Kim H.J."/>
            <person name="Triplett B.A."/>
        </authorList>
    </citation>
    <scope>NUCLEOTIDE SEQUENCE [LARGE SCALE GENOMIC DNA]</scope>
    <source>
        <strain evidence="2 3">DSM 25597</strain>
    </source>
</reference>
<dbReference type="PROSITE" id="PS51257">
    <property type="entry name" value="PROKAR_LIPOPROTEIN"/>
    <property type="match status" value="1"/>
</dbReference>
<organism evidence="2 3">
    <name type="scientific">Dokdonia pacifica</name>
    <dbReference type="NCBI Taxonomy" id="1627892"/>
    <lineage>
        <taxon>Bacteria</taxon>
        <taxon>Pseudomonadati</taxon>
        <taxon>Bacteroidota</taxon>
        <taxon>Flavobacteriia</taxon>
        <taxon>Flavobacteriales</taxon>
        <taxon>Flavobacteriaceae</taxon>
        <taxon>Dokdonia</taxon>
    </lineage>
</organism>
<gene>
    <name evidence="2" type="ORF">SAMN06265376_105165</name>
</gene>
<feature type="chain" id="PRO_5012263572" evidence="1">
    <location>
        <begin position="20"/>
        <end position="138"/>
    </location>
</feature>